<sequence length="328" mass="37756">MIFIIFLLVFVQVDSSHSSVSPILVSNIYKSGFNCTKPTDCGESTICGIFTGSLNCICRSGYKASPDGIGCEPISCQRSSDCQVYDFNLECNYGCHCKEPWIIDEKTQQCSLHQSSIDGTCENDNQCGNNAFCDLRNGNEVKEWGRCRCKVGFENDAESFNCTRYRCNNSTQEYSCQHRWGVNMKCLDGICECDESKGFITVEHLQLCIQRAQYLSQWCIEDKDCGFNAYCFNKKCHCTFGMIINENNYMDCEQFYCKHDGECHQFDANSICFSDHNKHLSTCKCLTPNYEWNPLTRKCEGQLKTLRQIQNDPENNKHWQWVREDEIE</sequence>
<proteinExistence type="predicted"/>
<feature type="signal peptide" evidence="1">
    <location>
        <begin position="1"/>
        <end position="18"/>
    </location>
</feature>
<dbReference type="EMBL" id="JAPWDV010000002">
    <property type="protein sequence ID" value="KAJ6219833.1"/>
    <property type="molecule type" value="Genomic_DNA"/>
</dbReference>
<accession>A0A9Q0RL17</accession>
<keyword evidence="1" id="KW-0732">Signal</keyword>
<name>A0A9Q0RL17_BLOTA</name>
<dbReference type="AlphaFoldDB" id="A0A9Q0RL17"/>
<keyword evidence="3" id="KW-1185">Reference proteome</keyword>
<reference evidence="2" key="1">
    <citation type="submission" date="2022-12" db="EMBL/GenBank/DDBJ databases">
        <title>Genome assemblies of Blomia tropicalis.</title>
        <authorList>
            <person name="Cui Y."/>
        </authorList>
    </citation>
    <scope>NUCLEOTIDE SEQUENCE</scope>
    <source>
        <tissue evidence="2">Adult mites</tissue>
    </source>
</reference>
<organism evidence="2 3">
    <name type="scientific">Blomia tropicalis</name>
    <name type="common">Mite</name>
    <dbReference type="NCBI Taxonomy" id="40697"/>
    <lineage>
        <taxon>Eukaryota</taxon>
        <taxon>Metazoa</taxon>
        <taxon>Ecdysozoa</taxon>
        <taxon>Arthropoda</taxon>
        <taxon>Chelicerata</taxon>
        <taxon>Arachnida</taxon>
        <taxon>Acari</taxon>
        <taxon>Acariformes</taxon>
        <taxon>Sarcoptiformes</taxon>
        <taxon>Astigmata</taxon>
        <taxon>Glycyphagoidea</taxon>
        <taxon>Echimyopodidae</taxon>
        <taxon>Blomia</taxon>
    </lineage>
</organism>
<evidence type="ECO:0000256" key="1">
    <source>
        <dbReference type="SAM" id="SignalP"/>
    </source>
</evidence>
<comment type="caution">
    <text evidence="2">The sequence shown here is derived from an EMBL/GenBank/DDBJ whole genome shotgun (WGS) entry which is preliminary data.</text>
</comment>
<dbReference type="OrthoDB" id="6781148at2759"/>
<protein>
    <submittedName>
        <fullName evidence="2">Uncharacterized protein</fullName>
    </submittedName>
</protein>
<feature type="chain" id="PRO_5040383498" evidence="1">
    <location>
        <begin position="19"/>
        <end position="328"/>
    </location>
</feature>
<evidence type="ECO:0000313" key="3">
    <source>
        <dbReference type="Proteomes" id="UP001142055"/>
    </source>
</evidence>
<gene>
    <name evidence="2" type="ORF">RDWZM_005645</name>
</gene>
<dbReference type="Proteomes" id="UP001142055">
    <property type="component" value="Chromosome 2"/>
</dbReference>
<evidence type="ECO:0000313" key="2">
    <source>
        <dbReference type="EMBL" id="KAJ6219833.1"/>
    </source>
</evidence>